<dbReference type="InterPro" id="IPR015590">
    <property type="entry name" value="Aldehyde_DH_dom"/>
</dbReference>
<dbReference type="Gene3D" id="3.40.309.10">
    <property type="entry name" value="Aldehyde Dehydrogenase, Chain A, domain 2"/>
    <property type="match status" value="1"/>
</dbReference>
<evidence type="ECO:0000313" key="5">
    <source>
        <dbReference type="Proteomes" id="UP000305131"/>
    </source>
</evidence>
<keyword evidence="2" id="KW-0560">Oxidoreductase</keyword>
<proteinExistence type="inferred from homology"/>
<gene>
    <name evidence="4" type="ORF">FBQ73_04595</name>
</gene>
<dbReference type="OrthoDB" id="9812625at2"/>
<reference evidence="4 5" key="1">
    <citation type="submission" date="2019-05" db="EMBL/GenBank/DDBJ databases">
        <authorList>
            <person name="Zhou X."/>
        </authorList>
    </citation>
    <scope>NUCLEOTIDE SEQUENCE [LARGE SCALE GENOMIC DNA]</scope>
    <source>
        <strain evidence="4 5">DSM 432</strain>
    </source>
</reference>
<dbReference type="SUPFAM" id="SSF53720">
    <property type="entry name" value="ALDH-like"/>
    <property type="match status" value="1"/>
</dbReference>
<dbReference type="PANTHER" id="PTHR43353">
    <property type="entry name" value="SUCCINATE-SEMIALDEHYDE DEHYDROGENASE, MITOCHONDRIAL"/>
    <property type="match status" value="1"/>
</dbReference>
<dbReference type="Gene3D" id="3.40.605.10">
    <property type="entry name" value="Aldehyde Dehydrogenase, Chain A, domain 1"/>
    <property type="match status" value="1"/>
</dbReference>
<feature type="domain" description="Aldehyde dehydrogenase" evidence="3">
    <location>
        <begin position="15"/>
        <end position="476"/>
    </location>
</feature>
<dbReference type="CDD" id="cd07103">
    <property type="entry name" value="ALDH_F5_SSADH_GabD"/>
    <property type="match status" value="1"/>
</dbReference>
<comment type="caution">
    <text evidence="4">The sequence shown here is derived from an EMBL/GenBank/DDBJ whole genome shotgun (WGS) entry which is preliminary data.</text>
</comment>
<accession>A0A6C1KU08</accession>
<protein>
    <submittedName>
        <fullName evidence="4">NAD-dependent succinate-semialdehyde dehydrogenase</fullName>
    </submittedName>
</protein>
<organism evidence="4 5">
    <name type="scientific">Xanthobacter autotrophicus</name>
    <dbReference type="NCBI Taxonomy" id="280"/>
    <lineage>
        <taxon>Bacteria</taxon>
        <taxon>Pseudomonadati</taxon>
        <taxon>Pseudomonadota</taxon>
        <taxon>Alphaproteobacteria</taxon>
        <taxon>Hyphomicrobiales</taxon>
        <taxon>Xanthobacteraceae</taxon>
        <taxon>Xanthobacter</taxon>
    </lineage>
</organism>
<dbReference type="InterPro" id="IPR050740">
    <property type="entry name" value="Aldehyde_DH_Superfamily"/>
</dbReference>
<dbReference type="Pfam" id="PF00171">
    <property type="entry name" value="Aldedh"/>
    <property type="match status" value="1"/>
</dbReference>
<evidence type="ECO:0000256" key="1">
    <source>
        <dbReference type="ARBA" id="ARBA00009986"/>
    </source>
</evidence>
<evidence type="ECO:0000313" key="4">
    <source>
        <dbReference type="EMBL" id="TLX44146.1"/>
    </source>
</evidence>
<dbReference type="InterPro" id="IPR016163">
    <property type="entry name" value="Ald_DH_C"/>
</dbReference>
<dbReference type="Proteomes" id="UP000305131">
    <property type="component" value="Unassembled WGS sequence"/>
</dbReference>
<dbReference type="RefSeq" id="WP_138398341.1">
    <property type="nucleotide sequence ID" value="NZ_JBAFVI010000022.1"/>
</dbReference>
<dbReference type="InterPro" id="IPR016161">
    <property type="entry name" value="Ald_DH/histidinol_DH"/>
</dbReference>
<evidence type="ECO:0000259" key="3">
    <source>
        <dbReference type="Pfam" id="PF00171"/>
    </source>
</evidence>
<dbReference type="InterPro" id="IPR016162">
    <property type="entry name" value="Ald_DH_N"/>
</dbReference>
<name>A0A6C1KU08_XANAU</name>
<dbReference type="GO" id="GO:0016620">
    <property type="term" value="F:oxidoreductase activity, acting on the aldehyde or oxo group of donors, NAD or NADP as acceptor"/>
    <property type="evidence" value="ECO:0007669"/>
    <property type="project" value="InterPro"/>
</dbReference>
<dbReference type="PANTHER" id="PTHR43353:SF5">
    <property type="entry name" value="SUCCINATE-SEMIALDEHYDE DEHYDROGENASE, MITOCHONDRIAL"/>
    <property type="match status" value="1"/>
</dbReference>
<evidence type="ECO:0000256" key="2">
    <source>
        <dbReference type="ARBA" id="ARBA00023002"/>
    </source>
</evidence>
<dbReference type="EMBL" id="VAUP01000014">
    <property type="protein sequence ID" value="TLX44146.1"/>
    <property type="molecule type" value="Genomic_DNA"/>
</dbReference>
<comment type="similarity">
    <text evidence="1">Belongs to the aldehyde dehydrogenase family.</text>
</comment>
<sequence>MYGYDDFGLFIGGGWRAASARGTRQVVDPATEEVIGRVPDATDDDIDAALVAAAAGFATWRRVQPWDRSARLRRVGDLIRERIEPYALLMSMETGKPLGESRGEWRATADQFEWYAEETKRIYGQTIEARESDVRMAVIHQPVGVVAAFSAWNFPALLPARKIAAALCAGCAVIVKPAGEAPGSAMAIVQACADAGMPEGAVNLVTGDSRRISARLIASPVVRKVSLTGSVPVGREILRLAATHVKKVTMELGGHAPVLVFADADVERAAELCAATKFRNCGQVCISPSRFYVEEGAYDAFARRFVATAEALRPGPYTEEQANVGPLANRRGLENARAMVADALEHGAELLAGGDQPAGFNRGFFFAPTVLGRVPDAARIMVEEPFGPVAPLTSFSSFDEGMARANALPFGLAGYVFTRSLATAARASEALEVGMVGVNDTMLATAEAPFGGIKESGMGREGGALGIRDYLEPKYVKTRLL</sequence>
<dbReference type="GeneID" id="95772736"/>
<dbReference type="AlphaFoldDB" id="A0A6C1KU08"/>
<dbReference type="FunFam" id="3.40.605.10:FF:000007">
    <property type="entry name" value="NAD/NADP-dependent betaine aldehyde dehydrogenase"/>
    <property type="match status" value="1"/>
</dbReference>